<evidence type="ECO:0000313" key="1">
    <source>
        <dbReference type="Proteomes" id="UP000036681"/>
    </source>
</evidence>
<dbReference type="WBParaSite" id="ALUE_0001184301-mRNA-1">
    <property type="protein sequence ID" value="ALUE_0001184301-mRNA-1"/>
    <property type="gene ID" value="ALUE_0001184301"/>
</dbReference>
<proteinExistence type="predicted"/>
<name>A0A9J2PQR1_ASCLU</name>
<protein>
    <submittedName>
        <fullName evidence="2">Uncharacterized protein</fullName>
    </submittedName>
</protein>
<evidence type="ECO:0000313" key="2">
    <source>
        <dbReference type="WBParaSite" id="ALUE_0001184301-mRNA-1"/>
    </source>
</evidence>
<reference evidence="2" key="1">
    <citation type="submission" date="2023-03" db="UniProtKB">
        <authorList>
            <consortium name="WormBaseParasite"/>
        </authorList>
    </citation>
    <scope>IDENTIFICATION</scope>
</reference>
<dbReference type="Proteomes" id="UP000036681">
    <property type="component" value="Unplaced"/>
</dbReference>
<keyword evidence="1" id="KW-1185">Reference proteome</keyword>
<sequence>MAGNFLAAKHSTYAVAVAVAKVVEVAAVAEATVAVIAASKTVDVVVKVVEAIAEVVEVVKVVAEVAQSVTEVVVEIVESVVEVAAAVAAAAVVVAEVAVEVGGPLGLSKVDSSGSCSDQVLIPDASEVRNVEREPGRQRTGNGRRRRAKTSLFHGLAFRCRASKFVFLRMACCLIFLYAAAT</sequence>
<organism evidence="1 2">
    <name type="scientific">Ascaris lumbricoides</name>
    <name type="common">Giant roundworm</name>
    <dbReference type="NCBI Taxonomy" id="6252"/>
    <lineage>
        <taxon>Eukaryota</taxon>
        <taxon>Metazoa</taxon>
        <taxon>Ecdysozoa</taxon>
        <taxon>Nematoda</taxon>
        <taxon>Chromadorea</taxon>
        <taxon>Rhabditida</taxon>
        <taxon>Spirurina</taxon>
        <taxon>Ascaridomorpha</taxon>
        <taxon>Ascaridoidea</taxon>
        <taxon>Ascarididae</taxon>
        <taxon>Ascaris</taxon>
    </lineage>
</organism>
<dbReference type="AlphaFoldDB" id="A0A9J2PQR1"/>
<accession>A0A9J2PQR1</accession>